<feature type="compositionally biased region" description="Polar residues" evidence="2">
    <location>
        <begin position="90"/>
        <end position="105"/>
    </location>
</feature>
<feature type="compositionally biased region" description="Basic and acidic residues" evidence="2">
    <location>
        <begin position="55"/>
        <end position="71"/>
    </location>
</feature>
<feature type="coiled-coil region" evidence="1">
    <location>
        <begin position="337"/>
        <end position="378"/>
    </location>
</feature>
<name>H2YTU2_CIOSA</name>
<reference evidence="4" key="1">
    <citation type="submission" date="2003-08" db="EMBL/GenBank/DDBJ databases">
        <authorList>
            <person name="Birren B."/>
            <person name="Nusbaum C."/>
            <person name="Abebe A."/>
            <person name="Abouelleil A."/>
            <person name="Adekoya E."/>
            <person name="Ait-zahra M."/>
            <person name="Allen N."/>
            <person name="Allen T."/>
            <person name="An P."/>
            <person name="Anderson M."/>
            <person name="Anderson S."/>
            <person name="Arachchi H."/>
            <person name="Armbruster J."/>
            <person name="Bachantsang P."/>
            <person name="Baldwin J."/>
            <person name="Barry A."/>
            <person name="Bayul T."/>
            <person name="Blitshsteyn B."/>
            <person name="Bloom T."/>
            <person name="Blye J."/>
            <person name="Boguslavskiy L."/>
            <person name="Borowsky M."/>
            <person name="Boukhgalter B."/>
            <person name="Brunache A."/>
            <person name="Butler J."/>
            <person name="Calixte N."/>
            <person name="Calvo S."/>
            <person name="Camarata J."/>
            <person name="Campo K."/>
            <person name="Chang J."/>
            <person name="Cheshatsang Y."/>
            <person name="Citroen M."/>
            <person name="Collymore A."/>
            <person name="Considine T."/>
            <person name="Cook A."/>
            <person name="Cooke P."/>
            <person name="Corum B."/>
            <person name="Cuomo C."/>
            <person name="David R."/>
            <person name="Dawoe T."/>
            <person name="Degray S."/>
            <person name="Dodge S."/>
            <person name="Dooley K."/>
            <person name="Dorje P."/>
            <person name="Dorjee K."/>
            <person name="Dorris L."/>
            <person name="Duffey N."/>
            <person name="Dupes A."/>
            <person name="Elkins T."/>
            <person name="Engels R."/>
            <person name="Erickson J."/>
            <person name="Farina A."/>
            <person name="Faro S."/>
            <person name="Ferreira P."/>
            <person name="Fischer H."/>
            <person name="Fitzgerald M."/>
            <person name="Foley K."/>
            <person name="Gage D."/>
            <person name="Galagan J."/>
            <person name="Gearin G."/>
            <person name="Gnerre S."/>
            <person name="Gnirke A."/>
            <person name="Goyette A."/>
            <person name="Graham J."/>
            <person name="Grandbois E."/>
            <person name="Gyaltsen K."/>
            <person name="Hafez N."/>
            <person name="Hagopian D."/>
            <person name="Hagos B."/>
            <person name="Hall J."/>
            <person name="Hatcher B."/>
            <person name="Heller A."/>
            <person name="Higgins H."/>
            <person name="Honan T."/>
            <person name="Horn A."/>
            <person name="Houde N."/>
            <person name="Hughes L."/>
            <person name="Hulme W."/>
            <person name="Husby E."/>
            <person name="Iliev I."/>
            <person name="Jaffe D."/>
            <person name="Jones C."/>
            <person name="Kamal M."/>
            <person name="Kamat A."/>
            <person name="Kamvysselis M."/>
            <person name="Karlsson E."/>
            <person name="Kells C."/>
            <person name="Kieu A."/>
            <person name="Kisner P."/>
            <person name="Kodira C."/>
            <person name="Kulbokas E."/>
            <person name="Labutti K."/>
            <person name="Lama D."/>
            <person name="Landers T."/>
            <person name="Leger J."/>
            <person name="Levine S."/>
            <person name="Lewis D."/>
            <person name="Lewis T."/>
            <person name="Lindblad-toh K."/>
            <person name="Liu X."/>
            <person name="Lokyitsang T."/>
            <person name="Lokyitsang Y."/>
            <person name="Lucien O."/>
            <person name="Lui A."/>
            <person name="Ma L.J."/>
            <person name="Mabbitt R."/>
            <person name="Macdonald J."/>
            <person name="Maclean C."/>
            <person name="Major J."/>
            <person name="Manning J."/>
            <person name="Marabella R."/>
            <person name="Maru K."/>
            <person name="Matthews C."/>
            <person name="Mauceli E."/>
            <person name="Mccarthy M."/>
            <person name="Mcdonough S."/>
            <person name="Mcghee T."/>
            <person name="Meldrim J."/>
            <person name="Meneus L."/>
            <person name="Mesirov J."/>
            <person name="Mihalev A."/>
            <person name="Mihova T."/>
            <person name="Mikkelsen T."/>
            <person name="Mlenga V."/>
            <person name="Moru K."/>
            <person name="Mozes J."/>
            <person name="Mulrain L."/>
            <person name="Munson G."/>
            <person name="Naylor J."/>
            <person name="Newes C."/>
            <person name="Nguyen C."/>
            <person name="Nguyen N."/>
            <person name="Nguyen T."/>
            <person name="Nicol R."/>
            <person name="Nielsen C."/>
            <person name="Nizzari M."/>
            <person name="Norbu C."/>
            <person name="Norbu N."/>
            <person name="O'donnell P."/>
            <person name="Okoawo O."/>
            <person name="O'leary S."/>
            <person name="Omotosho B."/>
            <person name="O'neill K."/>
            <person name="Osman S."/>
            <person name="Parker S."/>
            <person name="Perrin D."/>
            <person name="Phunkhang P."/>
            <person name="Piqani B."/>
            <person name="Purcell S."/>
            <person name="Rachupka T."/>
            <person name="Ramasamy U."/>
            <person name="Rameau R."/>
            <person name="Ray V."/>
            <person name="Raymond C."/>
            <person name="Retta R."/>
            <person name="Richardson S."/>
            <person name="Rise C."/>
            <person name="Rodriguez J."/>
            <person name="Rogers J."/>
            <person name="Rogov P."/>
            <person name="Rutman M."/>
            <person name="Schupbach R."/>
            <person name="Seaman C."/>
            <person name="Settipalli S."/>
            <person name="Sharpe T."/>
            <person name="Sheridan J."/>
            <person name="Sherpa N."/>
            <person name="Shi J."/>
            <person name="Smirnov S."/>
            <person name="Smith C."/>
            <person name="Sougnez C."/>
            <person name="Spencer B."/>
            <person name="Stalker J."/>
            <person name="Stange-thomann N."/>
            <person name="Stavropoulos S."/>
            <person name="Stetson K."/>
            <person name="Stone C."/>
            <person name="Stone S."/>
            <person name="Stubbs M."/>
            <person name="Talamas J."/>
            <person name="Tchuinga P."/>
            <person name="Tenzing P."/>
            <person name="Tesfaye S."/>
            <person name="Theodore J."/>
            <person name="Thoulutsang Y."/>
            <person name="Topham K."/>
            <person name="Towey S."/>
            <person name="Tsamla T."/>
            <person name="Tsomo N."/>
            <person name="Vallee D."/>
            <person name="Vassiliev H."/>
            <person name="Venkataraman V."/>
            <person name="Vinson J."/>
            <person name="Vo A."/>
            <person name="Wade C."/>
            <person name="Wang S."/>
            <person name="Wangchuk T."/>
            <person name="Wangdi T."/>
            <person name="Whittaker C."/>
            <person name="Wilkinson J."/>
            <person name="Wu Y."/>
            <person name="Wyman D."/>
            <person name="Yadav S."/>
            <person name="Yang S."/>
            <person name="Yang X."/>
            <person name="Yeager S."/>
            <person name="Yee E."/>
            <person name="Young G."/>
            <person name="Zainoun J."/>
            <person name="Zembeck L."/>
            <person name="Zimmer A."/>
            <person name="Zody M."/>
            <person name="Lander E."/>
        </authorList>
    </citation>
    <scope>NUCLEOTIDE SEQUENCE [LARGE SCALE GENOMIC DNA]</scope>
</reference>
<dbReference type="Ensembl" id="ENSCSAVT00000008863.1">
    <property type="protein sequence ID" value="ENSCSAVP00000008752.1"/>
    <property type="gene ID" value="ENSCSAVG00000005189.1"/>
</dbReference>
<reference evidence="3" key="3">
    <citation type="submission" date="2025-09" db="UniProtKB">
        <authorList>
            <consortium name="Ensembl"/>
        </authorList>
    </citation>
    <scope>IDENTIFICATION</scope>
</reference>
<dbReference type="AlphaFoldDB" id="H2YTU2"/>
<dbReference type="InParanoid" id="H2YTU2"/>
<accession>H2YTU2</accession>
<evidence type="ECO:0000256" key="2">
    <source>
        <dbReference type="SAM" id="MobiDB-lite"/>
    </source>
</evidence>
<protein>
    <submittedName>
        <fullName evidence="3">Uncharacterized protein</fullName>
    </submittedName>
</protein>
<proteinExistence type="predicted"/>
<evidence type="ECO:0000313" key="4">
    <source>
        <dbReference type="Proteomes" id="UP000007875"/>
    </source>
</evidence>
<feature type="coiled-coil region" evidence="1">
    <location>
        <begin position="258"/>
        <end position="285"/>
    </location>
</feature>
<evidence type="ECO:0000313" key="3">
    <source>
        <dbReference type="Ensembl" id="ENSCSAVP00000008752.1"/>
    </source>
</evidence>
<dbReference type="OMA" id="AMMADYS"/>
<keyword evidence="1" id="KW-0175">Coiled coil</keyword>
<organism evidence="3 4">
    <name type="scientific">Ciona savignyi</name>
    <name type="common">Pacific transparent sea squirt</name>
    <dbReference type="NCBI Taxonomy" id="51511"/>
    <lineage>
        <taxon>Eukaryota</taxon>
        <taxon>Metazoa</taxon>
        <taxon>Chordata</taxon>
        <taxon>Tunicata</taxon>
        <taxon>Ascidiacea</taxon>
        <taxon>Phlebobranchia</taxon>
        <taxon>Cionidae</taxon>
        <taxon>Ciona</taxon>
    </lineage>
</organism>
<feature type="compositionally biased region" description="Polar residues" evidence="2">
    <location>
        <begin position="153"/>
        <end position="175"/>
    </location>
</feature>
<feature type="region of interest" description="Disordered" evidence="2">
    <location>
        <begin position="47"/>
        <end position="130"/>
    </location>
</feature>
<dbReference type="Proteomes" id="UP000007875">
    <property type="component" value="Unassembled WGS sequence"/>
</dbReference>
<dbReference type="GeneTree" id="ENSGT00390000003689"/>
<evidence type="ECO:0000256" key="1">
    <source>
        <dbReference type="SAM" id="Coils"/>
    </source>
</evidence>
<sequence length="391" mass="44441">MEGGDNLGSDFKLRQERLRQSERYKDIMENPNIVTFGQYRLKQEGNYAPEEMYGETERRRIRSSTDSDTRSPTRRHQSLLENGHCDVINGNMNNNGAVSSKSIGKSDQDEGSTDTDSSHDTYNADEERSLSVFEDLPSLNSTAMMADYSICSNASDQQSPNTLNTEHNDTNQPAMSFTDRPAPPNNTINKLLKGGLNGIFDSYTARPSAFGRPIQHSSPLRDRVAMDDINKFSSASGGSLQERLDEMLAEYKVVRVALEQLYKCLDKEEEQKAKLENENRSLWGKNVDMTKEVVRLNKLLDSKGESNLPLHHNIPKVTQSTQTDSEPMKNMWYKTELRSIEDDIKEAAKHLKQVKEIKANFSREIDEAELKLDRLLEGRFWTDTLDHPPDP</sequence>
<feature type="region of interest" description="Disordered" evidence="2">
    <location>
        <begin position="153"/>
        <end position="183"/>
    </location>
</feature>
<reference evidence="3" key="2">
    <citation type="submission" date="2025-08" db="UniProtKB">
        <authorList>
            <consortium name="Ensembl"/>
        </authorList>
    </citation>
    <scope>IDENTIFICATION</scope>
</reference>
<keyword evidence="4" id="KW-1185">Reference proteome</keyword>
<dbReference type="HOGENOM" id="CLU_725532_0_0_1"/>